<evidence type="ECO:0000313" key="1">
    <source>
        <dbReference type="EMBL" id="QGN17497.1"/>
    </source>
</evidence>
<gene>
    <name evidence="1" type="primary">RPS0A</name>
    <name evidence="1" type="ORF">FIM1_4233</name>
</gene>
<keyword evidence="2" id="KW-1185">Reference proteome</keyword>
<protein>
    <submittedName>
        <fullName evidence="1">Protein RPS0A</fullName>
    </submittedName>
</protein>
<reference evidence="1 2" key="1">
    <citation type="submission" date="2016-03" db="EMBL/GenBank/DDBJ databases">
        <title>How can Kluyveromyces marxianus grow so fast - potential evolutionary course in Saccharomyces Complex revealed by comparative genomics.</title>
        <authorList>
            <person name="Mo W."/>
            <person name="Lu W."/>
            <person name="Yang X."/>
            <person name="Qi J."/>
            <person name="Lv H."/>
        </authorList>
    </citation>
    <scope>NUCLEOTIDE SEQUENCE [LARGE SCALE GENOMIC DNA]</scope>
    <source>
        <strain evidence="1 2">FIM1</strain>
    </source>
</reference>
<dbReference type="PROSITE" id="PS00962">
    <property type="entry name" value="RIBOSOMAL_S2_1"/>
    <property type="match status" value="1"/>
</dbReference>
<name>A0ABX6F296_KLUMA</name>
<dbReference type="Proteomes" id="UP000422736">
    <property type="component" value="Chromosome 6"/>
</dbReference>
<reference evidence="1 2" key="2">
    <citation type="submission" date="2019-11" db="EMBL/GenBank/DDBJ databases">
        <authorList>
            <person name="Lu H."/>
        </authorList>
    </citation>
    <scope>NUCLEOTIDE SEQUENCE [LARGE SCALE GENOMIC DNA]</scope>
    <source>
        <strain evidence="1 2">FIM1</strain>
    </source>
</reference>
<proteinExistence type="predicted"/>
<organism evidence="1 2">
    <name type="scientific">Kluyveromyces marxianus</name>
    <name type="common">Yeast</name>
    <name type="synonym">Candida kefyr</name>
    <dbReference type="NCBI Taxonomy" id="4911"/>
    <lineage>
        <taxon>Eukaryota</taxon>
        <taxon>Fungi</taxon>
        <taxon>Dikarya</taxon>
        <taxon>Ascomycota</taxon>
        <taxon>Saccharomycotina</taxon>
        <taxon>Saccharomycetes</taxon>
        <taxon>Saccharomycetales</taxon>
        <taxon>Saccharomycetaceae</taxon>
        <taxon>Kluyveromyces</taxon>
    </lineage>
</organism>
<dbReference type="InterPro" id="IPR018130">
    <property type="entry name" value="Ribosomal_uS2_CS"/>
</dbReference>
<accession>A0ABX6F296</accession>
<dbReference type="EMBL" id="CP015059">
    <property type="protein sequence ID" value="QGN17497.1"/>
    <property type="molecule type" value="Genomic_DNA"/>
</dbReference>
<evidence type="ECO:0000313" key="2">
    <source>
        <dbReference type="Proteomes" id="UP000422736"/>
    </source>
</evidence>
<sequence>MSLPSTFDLTPEDAQLLLAARVHLGAKNVQVC</sequence>